<gene>
    <name evidence="2" type="ORF">HOO65_060399</name>
</gene>
<protein>
    <submittedName>
        <fullName evidence="2">Chromo domain-containing protein 1</fullName>
    </submittedName>
</protein>
<feature type="region of interest" description="Disordered" evidence="1">
    <location>
        <begin position="57"/>
        <end position="95"/>
    </location>
</feature>
<keyword evidence="3" id="KW-1185">Reference proteome</keyword>
<comment type="caution">
    <text evidence="2">The sequence shown here is derived from an EMBL/GenBank/DDBJ whole genome shotgun (WGS) entry which is preliminary data.</text>
</comment>
<feature type="region of interest" description="Disordered" evidence="1">
    <location>
        <begin position="1190"/>
        <end position="1216"/>
    </location>
</feature>
<dbReference type="EMBL" id="JABSNW010000006">
    <property type="protein sequence ID" value="KAL2886569.1"/>
    <property type="molecule type" value="Genomic_DNA"/>
</dbReference>
<evidence type="ECO:0000256" key="1">
    <source>
        <dbReference type="SAM" id="MobiDB-lite"/>
    </source>
</evidence>
<sequence>MYSTKNAQYGSREGNYGLPSKPPSQLAKRTTHGTQITLGQKNLPRVIPSFALPKVLRDPRQPGPKRHTAIVTRPPKSSATLSSTSTLHGAVQKPQSRSLLATKQQGHPQIRSLNDKLIKGPSQPTAETKAFCFSSNTPSCASIQKSAPTCTLKPAPKITPHVAPKSAHEDVVNVTPRYTARATPRTKVETIPKTAPRTLSDKPPALKKTITSITRPFPSPSKKTAPAKAIASKSPSGCGIVKSKPKPKSPFLPKVLSQPLARRRSASMTSKTAATATEAEHANADHATKAGGNIFTSGRLPQKKRSSISMTSPDAPSPTTPHGDTRLTSAASESSRETSRKIIMKKRRDRAPVESIQLFEISQIQETGLADSHSVGSTHPKLDSETTVVDTNDNVVLMSQSGSFEKMVRFDRNPHTWDCESTHAVDAKGEATKSVQNIPRHRQALNPRSSIRLQSTLQKEHAHSTVLPSVVSIKKHVVFRNDSPVFPSSQPIEALFSGVNTALVPGWFEAFNALSGLEFSHLCSIQALQKQIQYIWRSETHLSSGAITSTSTPDVLENVAQRLRIGAFCAVSFQGRYFVVIYPSHCQVMRLGSFGLEQPTGTDASLYYFIFEIEPEAVPPMLPIDPVPDPKFHERKLVYERLFSFDYQRLLPTNASDPHTSHAFYLVFPPSKIDMMSAFCSWLRECNPKCRILTSQQPGHMDIFRREAKCGTLVIHDNALSLIRHVPTMFVLLATNNSAINFWSFSDASQLFPLVPSTTEPGIRSSPAKLSMTPILERGAAILVTPTFILFKTHRFVPLLQWFKDKSSDDWAYRIVVPAGVTDLMLELAAQDGITNNVRQDRYRAWELLCELTEEGIHPEDDLCGSKVVVAPDLIHPYDEQSLINWFSTWSILNIDRHREFFVLATHETDRRSFTHVVLPPVDFKSPSKSTPNTIYESSSLTALRSLDDQEMADAPTGPPTGPRAFNSRLLPNDRGATIHRYLEKLHDKNRDSFLLLYHKPVACYNIETSNQFDDPWADYSTTFNGWFKFLRPFNWKKRAYAGMFYTPAKLDSGTSKFTPNKPWIGIYRPAHPSRWLHSHSEDGGHEIIIWDPNAYLLPKRQTEELFISDLDNAHQQFIEFLKDQAAIKGQGTYIESVWITGFNLPSHYHGLPIDATLLTIENAMERPIEFLPSSPAQLKQAGFIKVQDSNAQPPSIADSFTATKTGPEPSMPPTNKPQYMVVHPPPPLESDGTSTEYRNHFYDAVTEAVQKKGRNSVFKYLFMPTTVWYKSLRYEQRDYSHIMVLSWGQAFKNLGIFNRKKGET</sequence>
<feature type="region of interest" description="Disordered" evidence="1">
    <location>
        <begin position="212"/>
        <end position="340"/>
    </location>
</feature>
<dbReference type="RefSeq" id="XP_070857749.1">
    <property type="nucleotide sequence ID" value="XM_071001128.1"/>
</dbReference>
<organism evidence="2 3">
    <name type="scientific">Ceratocystis lukuohia</name>
    <dbReference type="NCBI Taxonomy" id="2019550"/>
    <lineage>
        <taxon>Eukaryota</taxon>
        <taxon>Fungi</taxon>
        <taxon>Dikarya</taxon>
        <taxon>Ascomycota</taxon>
        <taxon>Pezizomycotina</taxon>
        <taxon>Sordariomycetes</taxon>
        <taxon>Hypocreomycetidae</taxon>
        <taxon>Microascales</taxon>
        <taxon>Ceratocystidaceae</taxon>
        <taxon>Ceratocystis</taxon>
    </lineage>
</organism>
<dbReference type="GeneID" id="98119795"/>
<dbReference type="Proteomes" id="UP001610728">
    <property type="component" value="Unassembled WGS sequence"/>
</dbReference>
<feature type="compositionally biased region" description="Basic and acidic residues" evidence="1">
    <location>
        <begin position="278"/>
        <end position="288"/>
    </location>
</feature>
<evidence type="ECO:0000313" key="2">
    <source>
        <dbReference type="EMBL" id="KAL2886569.1"/>
    </source>
</evidence>
<accession>A0ABR4ME68</accession>
<evidence type="ECO:0000313" key="3">
    <source>
        <dbReference type="Proteomes" id="UP001610728"/>
    </source>
</evidence>
<feature type="compositionally biased region" description="Low complexity" evidence="1">
    <location>
        <begin position="220"/>
        <end position="236"/>
    </location>
</feature>
<proteinExistence type="predicted"/>
<reference evidence="2 3" key="1">
    <citation type="submission" date="2020-05" db="EMBL/GenBank/DDBJ databases">
        <title>Ceratocystis lukuohia genome.</title>
        <authorList>
            <person name="Harrington T.C."/>
            <person name="Kim K."/>
            <person name="Mayers C.G."/>
        </authorList>
    </citation>
    <scope>NUCLEOTIDE SEQUENCE [LARGE SCALE GENOMIC DNA]</scope>
    <source>
        <strain evidence="2 3">C4212</strain>
    </source>
</reference>
<name>A0ABR4ME68_9PEZI</name>
<feature type="compositionally biased region" description="Polar residues" evidence="1">
    <location>
        <begin position="1190"/>
        <end position="1205"/>
    </location>
</feature>
<feature type="compositionally biased region" description="Low complexity" evidence="1">
    <location>
        <begin position="266"/>
        <end position="277"/>
    </location>
</feature>
<feature type="compositionally biased region" description="Low complexity" evidence="1">
    <location>
        <begin position="77"/>
        <end position="87"/>
    </location>
</feature>
<feature type="region of interest" description="Disordered" evidence="1">
    <location>
        <begin position="1"/>
        <end position="33"/>
    </location>
</feature>